<reference evidence="1" key="1">
    <citation type="submission" date="2021-06" db="EMBL/GenBank/DDBJ databases">
        <authorList>
            <person name="Kallberg Y."/>
            <person name="Tangrot J."/>
            <person name="Rosling A."/>
        </authorList>
    </citation>
    <scope>NUCLEOTIDE SEQUENCE</scope>
    <source>
        <strain evidence="1">MA461A</strain>
    </source>
</reference>
<dbReference type="Proteomes" id="UP000789920">
    <property type="component" value="Unassembled WGS sequence"/>
</dbReference>
<evidence type="ECO:0000313" key="1">
    <source>
        <dbReference type="EMBL" id="CAG8824514.1"/>
    </source>
</evidence>
<evidence type="ECO:0000313" key="2">
    <source>
        <dbReference type="Proteomes" id="UP000789920"/>
    </source>
</evidence>
<gene>
    <name evidence="1" type="ORF">RPERSI_LOCUS26268</name>
</gene>
<dbReference type="EMBL" id="CAJVQC010089056">
    <property type="protein sequence ID" value="CAG8824514.1"/>
    <property type="molecule type" value="Genomic_DNA"/>
</dbReference>
<name>A0ACA9S4D5_9GLOM</name>
<feature type="non-terminal residue" evidence="1">
    <location>
        <position position="91"/>
    </location>
</feature>
<feature type="non-terminal residue" evidence="1">
    <location>
        <position position="1"/>
    </location>
</feature>
<accession>A0ACA9S4D5</accession>
<proteinExistence type="predicted"/>
<protein>
    <submittedName>
        <fullName evidence="1">3519_t:CDS:1</fullName>
    </submittedName>
</protein>
<sequence>FSSSVNMFVDSLNAARILIRQSKVIVQTGQEIGKECDTTEDTDDDDERGRTWATSCKGKIRDNTLGIGAGGAENLAKGFIASPKFDTGERG</sequence>
<organism evidence="1 2">
    <name type="scientific">Racocetra persica</name>
    <dbReference type="NCBI Taxonomy" id="160502"/>
    <lineage>
        <taxon>Eukaryota</taxon>
        <taxon>Fungi</taxon>
        <taxon>Fungi incertae sedis</taxon>
        <taxon>Mucoromycota</taxon>
        <taxon>Glomeromycotina</taxon>
        <taxon>Glomeromycetes</taxon>
        <taxon>Diversisporales</taxon>
        <taxon>Gigasporaceae</taxon>
        <taxon>Racocetra</taxon>
    </lineage>
</organism>
<keyword evidence="2" id="KW-1185">Reference proteome</keyword>
<comment type="caution">
    <text evidence="1">The sequence shown here is derived from an EMBL/GenBank/DDBJ whole genome shotgun (WGS) entry which is preliminary data.</text>
</comment>